<evidence type="ECO:0000313" key="2">
    <source>
        <dbReference type="EMBL" id="CPR15878.1"/>
    </source>
</evidence>
<organism evidence="2 3">
    <name type="scientific">Brenneria goodwinii</name>
    <dbReference type="NCBI Taxonomy" id="1109412"/>
    <lineage>
        <taxon>Bacteria</taxon>
        <taxon>Pseudomonadati</taxon>
        <taxon>Pseudomonadota</taxon>
        <taxon>Gammaproteobacteria</taxon>
        <taxon>Enterobacterales</taxon>
        <taxon>Pectobacteriaceae</taxon>
        <taxon>Brenneria</taxon>
    </lineage>
</organism>
<feature type="transmembrane region" description="Helical" evidence="1">
    <location>
        <begin position="6"/>
        <end position="26"/>
    </location>
</feature>
<reference evidence="3" key="1">
    <citation type="submission" date="2015-01" db="EMBL/GenBank/DDBJ databases">
        <authorList>
            <person name="Paterson Steve"/>
        </authorList>
    </citation>
    <scope>NUCLEOTIDE SEQUENCE [LARGE SCALE GENOMIC DNA]</scope>
    <source>
        <strain evidence="3">OBR1</strain>
    </source>
</reference>
<evidence type="ECO:0000313" key="3">
    <source>
        <dbReference type="Proteomes" id="UP000044377"/>
    </source>
</evidence>
<evidence type="ECO:0000256" key="1">
    <source>
        <dbReference type="SAM" id="Phobius"/>
    </source>
</evidence>
<dbReference type="STRING" id="1109412.BN1221_01766c"/>
<proteinExistence type="predicted"/>
<dbReference type="Proteomes" id="UP000044377">
    <property type="component" value="Unassembled WGS sequence"/>
</dbReference>
<sequence length="45" mass="5411">MSPGNHKHLNLLILNNFLFFISYFRLDIDKQGGLKMNELRRDFFP</sequence>
<keyword evidence="1" id="KW-0812">Transmembrane</keyword>
<protein>
    <submittedName>
        <fullName evidence="2">Uncharacterized protein</fullName>
    </submittedName>
</protein>
<keyword evidence="1" id="KW-1133">Transmembrane helix</keyword>
<keyword evidence="1" id="KW-0472">Membrane</keyword>
<name>A0A0G4JTX3_9GAMM</name>
<keyword evidence="3" id="KW-1185">Reference proteome</keyword>
<dbReference type="EMBL" id="CGIG01000001">
    <property type="protein sequence ID" value="CPR15878.1"/>
    <property type="molecule type" value="Genomic_DNA"/>
</dbReference>
<dbReference type="AlphaFoldDB" id="A0A0G4JTX3"/>
<accession>A0A0G4JTX3</accession>
<gene>
    <name evidence="2" type="ORF">BN1221_01766c</name>
</gene>